<feature type="domain" description="Erythromycin biosynthesis protein CIII-like C-terminal" evidence="1">
    <location>
        <begin position="289"/>
        <end position="393"/>
    </location>
</feature>
<dbReference type="SUPFAM" id="SSF53756">
    <property type="entry name" value="UDP-Glycosyltransferase/glycogen phosphorylase"/>
    <property type="match status" value="1"/>
</dbReference>
<dbReference type="AlphaFoldDB" id="A0A4V1QRR2"/>
<sequence>MTTPNARTYLFALTDAGGTVPPEVGVVRRVVDRGHRVTVLADETMAADVESAGAAVRIWRRPFEEFRDWELRTPVALARGMAEHMLVGPAAQQLDDTAVAIDEVRPDLVVTSGFALGGMIAAESRGVPFDLLMPNVYVLPADGMPPFGAGLAPARGPLGRARDRAMRAGSARLIDRYTLPELNELRDRAGLEPIATLWAQMQHARMQLILTSAAFDFPASLPDNARYVGPILDDPEWADAARWAPPDGDGPLVLVAMSSTFQDHVACLQRIADALGELPVRGFVTTGPAVEPGAISAPSNVTVVASAPHSEVLPRADLVVTHGGHGTVIKALAAGQPLVILHHGRDQADNAVRVTRRGAGVAVPRTASSARIARAVAEVLGDAGYREAAAALGRAIVQDVAESPLLEELERVPARRE</sequence>
<dbReference type="PANTHER" id="PTHR48050">
    <property type="entry name" value="STEROL 3-BETA-GLUCOSYLTRANSFERASE"/>
    <property type="match status" value="1"/>
</dbReference>
<dbReference type="GO" id="GO:0016758">
    <property type="term" value="F:hexosyltransferase activity"/>
    <property type="evidence" value="ECO:0007669"/>
    <property type="project" value="UniProtKB-ARBA"/>
</dbReference>
<dbReference type="Pfam" id="PF06722">
    <property type="entry name" value="EryCIII-like_C"/>
    <property type="match status" value="1"/>
</dbReference>
<dbReference type="EMBL" id="SDPL01000319">
    <property type="protein sequence ID" value="RXZ45783.1"/>
    <property type="molecule type" value="Genomic_DNA"/>
</dbReference>
<dbReference type="CDD" id="cd03784">
    <property type="entry name" value="GT1_Gtf-like"/>
    <property type="match status" value="1"/>
</dbReference>
<organism evidence="2 3">
    <name type="scientific">Agromyces binzhouensis</name>
    <dbReference type="NCBI Taxonomy" id="1817495"/>
    <lineage>
        <taxon>Bacteria</taxon>
        <taxon>Bacillati</taxon>
        <taxon>Actinomycetota</taxon>
        <taxon>Actinomycetes</taxon>
        <taxon>Micrococcales</taxon>
        <taxon>Microbacteriaceae</taxon>
        <taxon>Agromyces</taxon>
    </lineage>
</organism>
<dbReference type="OrthoDB" id="6620093at2"/>
<gene>
    <name evidence="2" type="ORF">ESO86_13335</name>
</gene>
<comment type="caution">
    <text evidence="2">The sequence shown here is derived from an EMBL/GenBank/DDBJ whole genome shotgun (WGS) entry which is preliminary data.</text>
</comment>
<reference evidence="2 3" key="1">
    <citation type="submission" date="2019-01" db="EMBL/GenBank/DDBJ databases">
        <authorList>
            <person name="Li J."/>
        </authorList>
    </citation>
    <scope>NUCLEOTIDE SEQUENCE [LARGE SCALE GENOMIC DNA]</scope>
    <source>
        <strain evidence="2 3">CGMCC 4.7180</strain>
    </source>
</reference>
<evidence type="ECO:0000259" key="1">
    <source>
        <dbReference type="Pfam" id="PF06722"/>
    </source>
</evidence>
<protein>
    <submittedName>
        <fullName evidence="2">Glycosyltransferase</fullName>
    </submittedName>
</protein>
<accession>A0A4V1QRR2</accession>
<keyword evidence="3" id="KW-1185">Reference proteome</keyword>
<name>A0A4V1QRR2_9MICO</name>
<evidence type="ECO:0000313" key="2">
    <source>
        <dbReference type="EMBL" id="RXZ45783.1"/>
    </source>
</evidence>
<dbReference type="GO" id="GO:0017000">
    <property type="term" value="P:antibiotic biosynthetic process"/>
    <property type="evidence" value="ECO:0007669"/>
    <property type="project" value="UniProtKB-ARBA"/>
</dbReference>
<dbReference type="Proteomes" id="UP000292881">
    <property type="component" value="Unassembled WGS sequence"/>
</dbReference>
<dbReference type="PANTHER" id="PTHR48050:SF13">
    <property type="entry name" value="STEROL 3-BETA-GLUCOSYLTRANSFERASE UGT80A2"/>
    <property type="match status" value="1"/>
</dbReference>
<dbReference type="InterPro" id="IPR002213">
    <property type="entry name" value="UDP_glucos_trans"/>
</dbReference>
<evidence type="ECO:0000313" key="3">
    <source>
        <dbReference type="Proteomes" id="UP000292881"/>
    </source>
</evidence>
<dbReference type="InterPro" id="IPR010610">
    <property type="entry name" value="EryCIII-like_C"/>
</dbReference>
<keyword evidence="2" id="KW-0808">Transferase</keyword>
<dbReference type="Gene3D" id="3.40.50.2000">
    <property type="entry name" value="Glycogen Phosphorylase B"/>
    <property type="match status" value="2"/>
</dbReference>
<proteinExistence type="predicted"/>
<dbReference type="InterPro" id="IPR050426">
    <property type="entry name" value="Glycosyltransferase_28"/>
</dbReference>
<dbReference type="GO" id="GO:0008194">
    <property type="term" value="F:UDP-glycosyltransferase activity"/>
    <property type="evidence" value="ECO:0007669"/>
    <property type="project" value="InterPro"/>
</dbReference>
<dbReference type="RefSeq" id="WP_129235455.1">
    <property type="nucleotide sequence ID" value="NZ_SDPL01000319.1"/>
</dbReference>